<evidence type="ECO:0000256" key="1">
    <source>
        <dbReference type="SAM" id="Phobius"/>
    </source>
</evidence>
<dbReference type="InterPro" id="IPR029058">
    <property type="entry name" value="AB_hydrolase_fold"/>
</dbReference>
<dbReference type="SUPFAM" id="SSF53474">
    <property type="entry name" value="alpha/beta-Hydrolases"/>
    <property type="match status" value="1"/>
</dbReference>
<dbReference type="OrthoDB" id="9798884at2"/>
<keyword evidence="4" id="KW-1185">Reference proteome</keyword>
<keyword evidence="1" id="KW-1133">Transmembrane helix</keyword>
<dbReference type="Pfam" id="PF12146">
    <property type="entry name" value="Hydrolase_4"/>
    <property type="match status" value="1"/>
</dbReference>
<dbReference type="PATRIC" id="fig|106634.4.peg.1429"/>
<dbReference type="EMBL" id="CP011367">
    <property type="protein sequence ID" value="AKJ95120.1"/>
    <property type="molecule type" value="Genomic_DNA"/>
</dbReference>
<keyword evidence="1" id="KW-0472">Membrane</keyword>
<accession>A0A0G3G1S3</accession>
<reference evidence="3 4" key="1">
    <citation type="submission" date="2015-04" db="EMBL/GenBank/DDBJ databases">
        <title>Complete Sequence for the Genome of the Thioalkalivibrio versutus D301.</title>
        <authorList>
            <person name="Mu T."/>
            <person name="Zhou J."/>
            <person name="Xu X."/>
        </authorList>
    </citation>
    <scope>NUCLEOTIDE SEQUENCE [LARGE SCALE GENOMIC DNA]</scope>
    <source>
        <strain evidence="3 4">D301</strain>
    </source>
</reference>
<dbReference type="InterPro" id="IPR022742">
    <property type="entry name" value="Hydrolase_4"/>
</dbReference>
<organism evidence="3 4">
    <name type="scientific">Thioalkalivibrio versutus</name>
    <dbReference type="NCBI Taxonomy" id="106634"/>
    <lineage>
        <taxon>Bacteria</taxon>
        <taxon>Pseudomonadati</taxon>
        <taxon>Pseudomonadota</taxon>
        <taxon>Gammaproteobacteria</taxon>
        <taxon>Chromatiales</taxon>
        <taxon>Ectothiorhodospiraceae</taxon>
        <taxon>Thioalkalivibrio</taxon>
    </lineage>
</organism>
<keyword evidence="1" id="KW-0812">Transmembrane</keyword>
<protein>
    <submittedName>
        <fullName evidence="3">Lysophospholipase</fullName>
    </submittedName>
</protein>
<dbReference type="AlphaFoldDB" id="A0A0G3G1S3"/>
<dbReference type="Proteomes" id="UP000064201">
    <property type="component" value="Chromosome"/>
</dbReference>
<dbReference type="RefSeq" id="WP_047251188.1">
    <property type="nucleotide sequence ID" value="NZ_CP011367.1"/>
</dbReference>
<evidence type="ECO:0000313" key="3">
    <source>
        <dbReference type="EMBL" id="AKJ95120.1"/>
    </source>
</evidence>
<dbReference type="PANTHER" id="PTHR12277:SF81">
    <property type="entry name" value="PROTEIN ABHD13"/>
    <property type="match status" value="1"/>
</dbReference>
<evidence type="ECO:0000259" key="2">
    <source>
        <dbReference type="Pfam" id="PF12146"/>
    </source>
</evidence>
<proteinExistence type="predicted"/>
<feature type="transmembrane region" description="Helical" evidence="1">
    <location>
        <begin position="7"/>
        <end position="25"/>
    </location>
</feature>
<dbReference type="Gene3D" id="3.40.50.1820">
    <property type="entry name" value="alpha/beta hydrolase"/>
    <property type="match status" value="1"/>
</dbReference>
<gene>
    <name evidence="3" type="ORF">TVD_06990</name>
</gene>
<sequence>MANLFKILLLVGLGYVLVTALIFVTQDRLIYLPSSTVTSTPERIGLDYEDVELVTEDGVRIHGWFLPGPEDDTPVLLFLHGNAGNIGHRLHSLRQFHELGLAVLIIDYRGYGRSAGRPDEAGTYADARAAWQYLIDDRSIPPQEIVLFGRSLGAAVAAELATGVEPGAVILESAFTSAADLGARHYPWLPVRALLRHQYDTLGRVGAISAPILLAHSAEDEIVPFEHAKRLRAAATNARVLEMEGGHNDAFLTTGDDYTEGLRAFLRDAGVAVDGPQ</sequence>
<dbReference type="STRING" id="106634.TVD_06990"/>
<evidence type="ECO:0000313" key="4">
    <source>
        <dbReference type="Proteomes" id="UP000064201"/>
    </source>
</evidence>
<dbReference type="PANTHER" id="PTHR12277">
    <property type="entry name" value="ALPHA/BETA HYDROLASE DOMAIN-CONTAINING PROTEIN"/>
    <property type="match status" value="1"/>
</dbReference>
<feature type="domain" description="Serine aminopeptidase S33" evidence="2">
    <location>
        <begin position="75"/>
        <end position="176"/>
    </location>
</feature>
<dbReference type="KEGG" id="tvr:TVD_06990"/>
<name>A0A0G3G1S3_9GAMM</name>